<keyword evidence="3" id="KW-1185">Reference proteome</keyword>
<dbReference type="SUPFAM" id="SSF75399">
    <property type="entry name" value="Plakin repeat"/>
    <property type="match status" value="1"/>
</dbReference>
<evidence type="ECO:0000313" key="2">
    <source>
        <dbReference type="EMBL" id="KAL3107875.1"/>
    </source>
</evidence>
<dbReference type="Gene3D" id="3.90.1290.10">
    <property type="entry name" value="Plakin repeat"/>
    <property type="match status" value="1"/>
</dbReference>
<feature type="region of interest" description="Disordered" evidence="1">
    <location>
        <begin position="239"/>
        <end position="288"/>
    </location>
</feature>
<sequence>MVPKCLPLELLFEIVPFIPAEKAVPNALSSCRLLHKLLLPRVIKWKEIMSDNINFQNEIREELKKINQRITVQNQRISAIEGNCGKINQRISVLEGNCGKAGETTDKAPNAQKERGNGHKAVIGDYNENNGTIEVPLDGYNVGKAIAERILNTEKGTVLLHGMREPISLAKAVEIGFFDNLSLTVADPNTLKVLFLDEALRLQVLDSNGRMQHRHQLLTLHQANRRRLVCLEKSKPTSDKKIIKLEPGSPKTSIQPDKTSNSTSSTSNIYPKSDKPSDSTSDSSIQPDKTSMAVIGDYNENNDTIEVPLHGYNIGKMIVEGILDAESGTVVVDGMHEPISLAKAVEIGFFDNLSLTVADPNTMELLFLDEALRRKVLDSNGRLQHRQLKLSKAIEQNLVLLVKSKPTSHKKSIKLESGSPKTSIQPDKTSTEPDKMPSTSITSMQPDKTSMAVIGDYNENNGTIKVPYHGYHIGQAINERILDAESGTVVLHGMHEPISLAKAVEIGVFDNLSLSVADPNTMKMLFLDEALGRKVLDSNGRLQHRQLKLSEAKQQGFVHIGRRRATRDCRKKTLKLEPRSPQTSIQLDKTSNSISNKSTEPDKTSSISNYPKSDKPSNSTSDSSIQPDKTSNSTSSTSNIYPKSDKPSDSTSDSSIQPDKTSMDFWNFTSMVTLINEAIRMNSSMERGDLLEMLCMYGPTTCENALDTPDQLEAFVAEHCPSVRIESVGKGNGAKKFFHWNSADDQTCWVGQNGERECNQWKIR</sequence>
<gene>
    <name evidence="2" type="ORF">niasHT_019876</name>
</gene>
<evidence type="ECO:0008006" key="4">
    <source>
        <dbReference type="Google" id="ProtNLM"/>
    </source>
</evidence>
<dbReference type="InterPro" id="IPR035915">
    <property type="entry name" value="Plakin_repeat_sf"/>
</dbReference>
<feature type="compositionally biased region" description="Basic residues" evidence="1">
    <location>
        <begin position="560"/>
        <end position="573"/>
    </location>
</feature>
<protein>
    <recommendedName>
        <fullName evidence="4">F-box domain-containing protein</fullName>
    </recommendedName>
</protein>
<feature type="compositionally biased region" description="Low complexity" evidence="1">
    <location>
        <begin position="616"/>
        <end position="639"/>
    </location>
</feature>
<accession>A0ABD2KZ76</accession>
<comment type="caution">
    <text evidence="2">The sequence shown here is derived from an EMBL/GenBank/DDBJ whole genome shotgun (WGS) entry which is preliminary data.</text>
</comment>
<feature type="region of interest" description="Disordered" evidence="1">
    <location>
        <begin position="410"/>
        <end position="444"/>
    </location>
</feature>
<evidence type="ECO:0000256" key="1">
    <source>
        <dbReference type="SAM" id="MobiDB-lite"/>
    </source>
</evidence>
<dbReference type="EMBL" id="JBICBT010000604">
    <property type="protein sequence ID" value="KAL3107875.1"/>
    <property type="molecule type" value="Genomic_DNA"/>
</dbReference>
<dbReference type="Proteomes" id="UP001620626">
    <property type="component" value="Unassembled WGS sequence"/>
</dbReference>
<reference evidence="2 3" key="1">
    <citation type="submission" date="2024-10" db="EMBL/GenBank/DDBJ databases">
        <authorList>
            <person name="Kim D."/>
        </authorList>
    </citation>
    <scope>NUCLEOTIDE SEQUENCE [LARGE SCALE GENOMIC DNA]</scope>
    <source>
        <strain evidence="2">BH-2024</strain>
    </source>
</reference>
<proteinExistence type="predicted"/>
<feature type="region of interest" description="Disordered" evidence="1">
    <location>
        <begin position="560"/>
        <end position="660"/>
    </location>
</feature>
<dbReference type="AlphaFoldDB" id="A0ABD2KZ76"/>
<organism evidence="2 3">
    <name type="scientific">Heterodera trifolii</name>
    <dbReference type="NCBI Taxonomy" id="157864"/>
    <lineage>
        <taxon>Eukaryota</taxon>
        <taxon>Metazoa</taxon>
        <taxon>Ecdysozoa</taxon>
        <taxon>Nematoda</taxon>
        <taxon>Chromadorea</taxon>
        <taxon>Rhabditida</taxon>
        <taxon>Tylenchina</taxon>
        <taxon>Tylenchomorpha</taxon>
        <taxon>Tylenchoidea</taxon>
        <taxon>Heteroderidae</taxon>
        <taxon>Heteroderinae</taxon>
        <taxon>Heterodera</taxon>
    </lineage>
</organism>
<evidence type="ECO:0000313" key="3">
    <source>
        <dbReference type="Proteomes" id="UP001620626"/>
    </source>
</evidence>
<name>A0ABD2KZ76_9BILA</name>
<feature type="compositionally biased region" description="Low complexity" evidence="1">
    <location>
        <begin position="259"/>
        <end position="268"/>
    </location>
</feature>
<feature type="compositionally biased region" description="Polar residues" evidence="1">
    <location>
        <begin position="419"/>
        <end position="428"/>
    </location>
</feature>
<feature type="compositionally biased region" description="Polar residues" evidence="1">
    <location>
        <begin position="580"/>
        <end position="610"/>
    </location>
</feature>